<evidence type="ECO:0000313" key="1">
    <source>
        <dbReference type="EMBL" id="RMX44967.1"/>
    </source>
</evidence>
<keyword evidence="2" id="KW-1185">Reference proteome</keyword>
<dbReference type="EMBL" id="RCHS01002919">
    <property type="protein sequence ID" value="RMX44967.1"/>
    <property type="molecule type" value="Genomic_DNA"/>
</dbReference>
<accession>A0A3M6TU65</accession>
<sequence length="100" mass="11858">MVQLSCSFATNCRTKCYFSRAGQGRQQPIPLNSWGRRCIPNLRFVRELKLILLRIGLFGDYEGRDFTIYLKYRAQLGMRFRLSGKHKKQPPFLRKQRMIS</sequence>
<dbReference type="Proteomes" id="UP000275408">
    <property type="component" value="Unassembled WGS sequence"/>
</dbReference>
<organism evidence="1 2">
    <name type="scientific">Pocillopora damicornis</name>
    <name type="common">Cauliflower coral</name>
    <name type="synonym">Millepora damicornis</name>
    <dbReference type="NCBI Taxonomy" id="46731"/>
    <lineage>
        <taxon>Eukaryota</taxon>
        <taxon>Metazoa</taxon>
        <taxon>Cnidaria</taxon>
        <taxon>Anthozoa</taxon>
        <taxon>Hexacorallia</taxon>
        <taxon>Scleractinia</taxon>
        <taxon>Astrocoeniina</taxon>
        <taxon>Pocilloporidae</taxon>
        <taxon>Pocillopora</taxon>
    </lineage>
</organism>
<gene>
    <name evidence="1" type="ORF">pdam_00018189</name>
</gene>
<proteinExistence type="predicted"/>
<comment type="caution">
    <text evidence="1">The sequence shown here is derived from an EMBL/GenBank/DDBJ whole genome shotgun (WGS) entry which is preliminary data.</text>
</comment>
<protein>
    <submittedName>
        <fullName evidence="1">Uncharacterized protein</fullName>
    </submittedName>
</protein>
<name>A0A3M6TU65_POCDA</name>
<dbReference type="AlphaFoldDB" id="A0A3M6TU65"/>
<reference evidence="1 2" key="1">
    <citation type="journal article" date="2018" name="Sci. Rep.">
        <title>Comparative analysis of the Pocillopora damicornis genome highlights role of immune system in coral evolution.</title>
        <authorList>
            <person name="Cunning R."/>
            <person name="Bay R.A."/>
            <person name="Gillette P."/>
            <person name="Baker A.C."/>
            <person name="Traylor-Knowles N."/>
        </authorList>
    </citation>
    <scope>NUCLEOTIDE SEQUENCE [LARGE SCALE GENOMIC DNA]</scope>
    <source>
        <strain evidence="1">RSMAS</strain>
        <tissue evidence="1">Whole animal</tissue>
    </source>
</reference>
<evidence type="ECO:0000313" key="2">
    <source>
        <dbReference type="Proteomes" id="UP000275408"/>
    </source>
</evidence>